<feature type="compositionally biased region" description="Basic and acidic residues" evidence="1">
    <location>
        <begin position="141"/>
        <end position="150"/>
    </location>
</feature>
<evidence type="ECO:0000313" key="3">
    <source>
        <dbReference type="Proteomes" id="UP000267096"/>
    </source>
</evidence>
<dbReference type="OrthoDB" id="5806782at2759"/>
<keyword evidence="3" id="KW-1185">Reference proteome</keyword>
<feature type="region of interest" description="Disordered" evidence="1">
    <location>
        <begin position="1"/>
        <end position="23"/>
    </location>
</feature>
<dbReference type="Proteomes" id="UP000267096">
    <property type="component" value="Unassembled WGS sequence"/>
</dbReference>
<name>A0A0M3JSP1_ANISI</name>
<evidence type="ECO:0000313" key="2">
    <source>
        <dbReference type="EMBL" id="VDK43204.1"/>
    </source>
</evidence>
<protein>
    <submittedName>
        <fullName evidence="2 4">Uncharacterized protein</fullName>
    </submittedName>
</protein>
<reference evidence="2 3" key="2">
    <citation type="submission" date="2018-11" db="EMBL/GenBank/DDBJ databases">
        <authorList>
            <consortium name="Pathogen Informatics"/>
        </authorList>
    </citation>
    <scope>NUCLEOTIDE SEQUENCE [LARGE SCALE GENOMIC DNA]</scope>
</reference>
<feature type="compositionally biased region" description="Low complexity" evidence="1">
    <location>
        <begin position="129"/>
        <end position="140"/>
    </location>
</feature>
<accession>A0A0M3JSP1</accession>
<feature type="compositionally biased region" description="Low complexity" evidence="1">
    <location>
        <begin position="192"/>
        <end position="202"/>
    </location>
</feature>
<evidence type="ECO:0000313" key="4">
    <source>
        <dbReference type="WBParaSite" id="ASIM_0001100701-mRNA-1"/>
    </source>
</evidence>
<organism evidence="4">
    <name type="scientific">Anisakis simplex</name>
    <name type="common">Herring worm</name>
    <dbReference type="NCBI Taxonomy" id="6269"/>
    <lineage>
        <taxon>Eukaryota</taxon>
        <taxon>Metazoa</taxon>
        <taxon>Ecdysozoa</taxon>
        <taxon>Nematoda</taxon>
        <taxon>Chromadorea</taxon>
        <taxon>Rhabditida</taxon>
        <taxon>Spirurina</taxon>
        <taxon>Ascaridomorpha</taxon>
        <taxon>Ascaridoidea</taxon>
        <taxon>Anisakidae</taxon>
        <taxon>Anisakis</taxon>
        <taxon>Anisakis simplex complex</taxon>
    </lineage>
</organism>
<gene>
    <name evidence="2" type="ORF">ASIM_LOCUS10565</name>
</gene>
<proteinExistence type="predicted"/>
<dbReference type="AlphaFoldDB" id="A0A0M3JSP1"/>
<sequence length="285" mass="30913">MGVASAENSDTAADMTTAKPRERQFQVVPVPGKFTRGRWQCWDYRDDKPDVSEKILDFTDKSEKNVAPSTVNAEAQSNTNATSNITSQLSADCASAAHPIIEQPQTILKAQQQPAGNAANATQNQADISLSTSTSTQQALAHKESRPGFKNRRLEMPCKQVNKHTTQVPSTVTIVNEEEAELDGELCESSRRSSLLSQSSETTETKSTKSCSTTISIPVGVVTLPDNVDSSPYYSISPSLPAVPANSFVNPSLISAIHHSASHQRKCAFQVSYFVYEFVAVQMTV</sequence>
<evidence type="ECO:0000256" key="1">
    <source>
        <dbReference type="SAM" id="MobiDB-lite"/>
    </source>
</evidence>
<feature type="region of interest" description="Disordered" evidence="1">
    <location>
        <begin position="184"/>
        <end position="207"/>
    </location>
</feature>
<reference evidence="4" key="1">
    <citation type="submission" date="2016-04" db="UniProtKB">
        <authorList>
            <consortium name="WormBaseParasite"/>
        </authorList>
    </citation>
    <scope>IDENTIFICATION</scope>
</reference>
<dbReference type="WBParaSite" id="ASIM_0001100701-mRNA-1">
    <property type="protein sequence ID" value="ASIM_0001100701-mRNA-1"/>
    <property type="gene ID" value="ASIM_0001100701"/>
</dbReference>
<feature type="compositionally biased region" description="Polar residues" evidence="1">
    <location>
        <begin position="1"/>
        <end position="11"/>
    </location>
</feature>
<feature type="region of interest" description="Disordered" evidence="1">
    <location>
        <begin position="129"/>
        <end position="150"/>
    </location>
</feature>
<dbReference type="EMBL" id="UYRR01031005">
    <property type="protein sequence ID" value="VDK43204.1"/>
    <property type="molecule type" value="Genomic_DNA"/>
</dbReference>